<dbReference type="EMBL" id="PCRK01000004">
    <property type="protein sequence ID" value="PIP19953.1"/>
    <property type="molecule type" value="Genomic_DNA"/>
</dbReference>
<dbReference type="UniPathway" id="UPA00035">
    <property type="reaction ID" value="UER00043"/>
</dbReference>
<evidence type="ECO:0000256" key="3">
    <source>
        <dbReference type="ARBA" id="ARBA00022605"/>
    </source>
</evidence>
<sequence length="263" mass="29655">MKRTDTLKEIIIKKKERLALAKQQLPEEELRSKVDGLPPSRRFIEAISKPRQISLIAEIKQASPSRGVIRQAFNHREIAQAYQEAEVQAVSVLTEEDFFLGNLTYINEVKNLTTAPILRKDFILEPYQIYESRFYGADAVLLIAGLLTQEEIRQFSTLASGLGMDSLVEVHNEKELKKVLKLECVSLIGINNRDLHTLEVDPKAVEKLFPLIPKDKTVVVESGIETAQDVLFLKILGVSAVLIGTAFMQALDIKKKVEEVMGW</sequence>
<proteinExistence type="inferred from homology"/>
<dbReference type="InterPro" id="IPR013798">
    <property type="entry name" value="Indole-3-glycerol_P_synth_dom"/>
</dbReference>
<dbReference type="PANTHER" id="PTHR22854">
    <property type="entry name" value="TRYPTOPHAN BIOSYNTHESIS PROTEIN"/>
    <property type="match status" value="1"/>
</dbReference>
<comment type="caution">
    <text evidence="10">The sequence shown here is derived from an EMBL/GenBank/DDBJ whole genome shotgun (WGS) entry which is preliminary data.</text>
</comment>
<dbReference type="EC" id="4.1.1.48" evidence="8"/>
<dbReference type="AlphaFoldDB" id="A0A2G9YML2"/>
<evidence type="ECO:0000256" key="6">
    <source>
        <dbReference type="ARBA" id="ARBA00023141"/>
    </source>
</evidence>
<dbReference type="CDD" id="cd00331">
    <property type="entry name" value="IGPS"/>
    <property type="match status" value="1"/>
</dbReference>
<keyword evidence="5 8" id="KW-0822">Tryptophan biosynthesis</keyword>
<dbReference type="SUPFAM" id="SSF51366">
    <property type="entry name" value="Ribulose-phoshate binding barrel"/>
    <property type="match status" value="1"/>
</dbReference>
<dbReference type="NCBIfam" id="NF001377">
    <property type="entry name" value="PRK00278.2-4"/>
    <property type="match status" value="1"/>
</dbReference>
<dbReference type="Proteomes" id="UP000231292">
    <property type="component" value="Unassembled WGS sequence"/>
</dbReference>
<dbReference type="HAMAP" id="MF_00134_B">
    <property type="entry name" value="IGPS_B"/>
    <property type="match status" value="1"/>
</dbReference>
<evidence type="ECO:0000256" key="1">
    <source>
        <dbReference type="ARBA" id="ARBA00001633"/>
    </source>
</evidence>
<name>A0A2G9YML2_9BACT</name>
<evidence type="ECO:0000256" key="5">
    <source>
        <dbReference type="ARBA" id="ARBA00022822"/>
    </source>
</evidence>
<comment type="similarity">
    <text evidence="8">Belongs to the TrpC family.</text>
</comment>
<dbReference type="PROSITE" id="PS00614">
    <property type="entry name" value="IGPS"/>
    <property type="match status" value="1"/>
</dbReference>
<organism evidence="10 11">
    <name type="scientific">Candidatus Sherwoodlollariibacterium unditelluris</name>
    <dbReference type="NCBI Taxonomy" id="1974757"/>
    <lineage>
        <taxon>Bacteria</taxon>
        <taxon>Pseudomonadati</taxon>
        <taxon>Candidatus Omnitrophota</taxon>
        <taxon>Candidatus Sherwoodlollariibacterium</taxon>
    </lineage>
</organism>
<keyword evidence="6 8" id="KW-0057">Aromatic amino acid biosynthesis</keyword>
<dbReference type="GO" id="GO:0004425">
    <property type="term" value="F:indole-3-glycerol-phosphate synthase activity"/>
    <property type="evidence" value="ECO:0007669"/>
    <property type="project" value="UniProtKB-UniRule"/>
</dbReference>
<dbReference type="FunFam" id="3.20.20.70:FF:000024">
    <property type="entry name" value="Indole-3-glycerol phosphate synthase"/>
    <property type="match status" value="1"/>
</dbReference>
<evidence type="ECO:0000256" key="8">
    <source>
        <dbReference type="HAMAP-Rule" id="MF_00134"/>
    </source>
</evidence>
<evidence type="ECO:0000256" key="7">
    <source>
        <dbReference type="ARBA" id="ARBA00023239"/>
    </source>
</evidence>
<protein>
    <recommendedName>
        <fullName evidence="8">Indole-3-glycerol phosphate synthase</fullName>
        <shortName evidence="8">IGPS</shortName>
        <ecNumber evidence="8">4.1.1.48</ecNumber>
    </recommendedName>
</protein>
<dbReference type="Gene3D" id="3.20.20.70">
    <property type="entry name" value="Aldolase class I"/>
    <property type="match status" value="1"/>
</dbReference>
<dbReference type="Pfam" id="PF00218">
    <property type="entry name" value="IGPS"/>
    <property type="match status" value="1"/>
</dbReference>
<dbReference type="InterPro" id="IPR001468">
    <property type="entry name" value="Indole-3-GlycerolPSynthase_CS"/>
</dbReference>
<keyword evidence="3 8" id="KW-0028">Amino-acid biosynthesis</keyword>
<evidence type="ECO:0000313" key="10">
    <source>
        <dbReference type="EMBL" id="PIP19953.1"/>
    </source>
</evidence>
<dbReference type="GO" id="GO:0000162">
    <property type="term" value="P:L-tryptophan biosynthetic process"/>
    <property type="evidence" value="ECO:0007669"/>
    <property type="project" value="UniProtKB-UniRule"/>
</dbReference>
<gene>
    <name evidence="8" type="primary">trpC</name>
    <name evidence="10" type="ORF">COX41_00070</name>
</gene>
<evidence type="ECO:0000313" key="11">
    <source>
        <dbReference type="Proteomes" id="UP000231292"/>
    </source>
</evidence>
<dbReference type="PANTHER" id="PTHR22854:SF2">
    <property type="entry name" value="INDOLE-3-GLYCEROL-PHOSPHATE SYNTHASE"/>
    <property type="match status" value="1"/>
</dbReference>
<evidence type="ECO:0000256" key="2">
    <source>
        <dbReference type="ARBA" id="ARBA00004696"/>
    </source>
</evidence>
<dbReference type="GO" id="GO:0004640">
    <property type="term" value="F:phosphoribosylanthranilate isomerase activity"/>
    <property type="evidence" value="ECO:0007669"/>
    <property type="project" value="TreeGrafter"/>
</dbReference>
<reference evidence="10 11" key="1">
    <citation type="submission" date="2017-09" db="EMBL/GenBank/DDBJ databases">
        <title>Depth-based differentiation of microbial function through sediment-hosted aquifers and enrichment of novel symbionts in the deep terrestrial subsurface.</title>
        <authorList>
            <person name="Probst A.J."/>
            <person name="Ladd B."/>
            <person name="Jarett J.K."/>
            <person name="Geller-Mcgrath D.E."/>
            <person name="Sieber C.M."/>
            <person name="Emerson J.B."/>
            <person name="Anantharaman K."/>
            <person name="Thomas B.C."/>
            <person name="Malmstrom R."/>
            <person name="Stieglmeier M."/>
            <person name="Klingl A."/>
            <person name="Woyke T."/>
            <person name="Ryan C.M."/>
            <person name="Banfield J.F."/>
        </authorList>
    </citation>
    <scope>NUCLEOTIDE SEQUENCE [LARGE SCALE GENOMIC DNA]</scope>
    <source>
        <strain evidence="10">CG23_combo_of_CG06-09_8_20_14_all_41_10</strain>
    </source>
</reference>
<dbReference type="InterPro" id="IPR011060">
    <property type="entry name" value="RibuloseP-bd_barrel"/>
</dbReference>
<keyword evidence="7 8" id="KW-0456">Lyase</keyword>
<evidence type="ECO:0000256" key="4">
    <source>
        <dbReference type="ARBA" id="ARBA00022793"/>
    </source>
</evidence>
<keyword evidence="4 8" id="KW-0210">Decarboxylase</keyword>
<dbReference type="InterPro" id="IPR013785">
    <property type="entry name" value="Aldolase_TIM"/>
</dbReference>
<feature type="domain" description="Indole-3-glycerol phosphate synthase" evidence="9">
    <location>
        <begin position="7"/>
        <end position="259"/>
    </location>
</feature>
<comment type="pathway">
    <text evidence="2 8">Amino-acid biosynthesis; L-tryptophan biosynthesis; L-tryptophan from chorismate: step 4/5.</text>
</comment>
<evidence type="ECO:0000259" key="9">
    <source>
        <dbReference type="Pfam" id="PF00218"/>
    </source>
</evidence>
<accession>A0A2G9YML2</accession>
<comment type="catalytic activity">
    <reaction evidence="1 8">
        <text>1-(2-carboxyphenylamino)-1-deoxy-D-ribulose 5-phosphate + H(+) = (1S,2R)-1-C-(indol-3-yl)glycerol 3-phosphate + CO2 + H2O</text>
        <dbReference type="Rhea" id="RHEA:23476"/>
        <dbReference type="ChEBI" id="CHEBI:15377"/>
        <dbReference type="ChEBI" id="CHEBI:15378"/>
        <dbReference type="ChEBI" id="CHEBI:16526"/>
        <dbReference type="ChEBI" id="CHEBI:58613"/>
        <dbReference type="ChEBI" id="CHEBI:58866"/>
        <dbReference type="EC" id="4.1.1.48"/>
    </reaction>
</comment>
<dbReference type="InterPro" id="IPR045186">
    <property type="entry name" value="Indole-3-glycerol_P_synth"/>
</dbReference>